<dbReference type="PANTHER" id="PTHR23232">
    <property type="entry name" value="KRAB DOMAIN C2H2 ZINC FINGER"/>
    <property type="match status" value="1"/>
</dbReference>
<evidence type="ECO:0000313" key="4">
    <source>
        <dbReference type="RefSeq" id="XP_020835946.1"/>
    </source>
</evidence>
<organism evidence="3 4">
    <name type="scientific">Phascolarctos cinereus</name>
    <name type="common">Koala</name>
    <dbReference type="NCBI Taxonomy" id="38626"/>
    <lineage>
        <taxon>Eukaryota</taxon>
        <taxon>Metazoa</taxon>
        <taxon>Chordata</taxon>
        <taxon>Craniata</taxon>
        <taxon>Vertebrata</taxon>
        <taxon>Euteleostomi</taxon>
        <taxon>Mammalia</taxon>
        <taxon>Metatheria</taxon>
        <taxon>Diprotodontia</taxon>
        <taxon>Phascolarctidae</taxon>
        <taxon>Phascolarctos</taxon>
    </lineage>
</organism>
<reference evidence="4" key="1">
    <citation type="submission" date="2025-08" db="UniProtKB">
        <authorList>
            <consortium name="RefSeq"/>
        </authorList>
    </citation>
    <scope>IDENTIFICATION</scope>
    <source>
        <tissue evidence="4">Spleen</tissue>
    </source>
</reference>
<dbReference type="SMART" id="SM00349">
    <property type="entry name" value="KRAB"/>
    <property type="match status" value="1"/>
</dbReference>
<dbReference type="CDD" id="cd07765">
    <property type="entry name" value="KRAB_A-box"/>
    <property type="match status" value="1"/>
</dbReference>
<dbReference type="InterPro" id="IPR001909">
    <property type="entry name" value="KRAB"/>
</dbReference>
<dbReference type="Pfam" id="PF01352">
    <property type="entry name" value="KRAB"/>
    <property type="match status" value="1"/>
</dbReference>
<evidence type="ECO:0000259" key="2">
    <source>
        <dbReference type="PROSITE" id="PS50805"/>
    </source>
</evidence>
<dbReference type="GO" id="GO:0006355">
    <property type="term" value="P:regulation of DNA-templated transcription"/>
    <property type="evidence" value="ECO:0007669"/>
    <property type="project" value="InterPro"/>
</dbReference>
<dbReference type="PROSITE" id="PS50805">
    <property type="entry name" value="KRAB"/>
    <property type="match status" value="1"/>
</dbReference>
<dbReference type="Gene3D" id="6.10.140.140">
    <property type="match status" value="1"/>
</dbReference>
<accession>A0A6P5JW56</accession>
<dbReference type="InterPro" id="IPR036051">
    <property type="entry name" value="KRAB_dom_sf"/>
</dbReference>
<evidence type="ECO:0000256" key="1">
    <source>
        <dbReference type="SAM" id="MobiDB-lite"/>
    </source>
</evidence>
<dbReference type="SUPFAM" id="SSF109640">
    <property type="entry name" value="KRAB domain (Kruppel-associated box)"/>
    <property type="match status" value="1"/>
</dbReference>
<dbReference type="Proteomes" id="UP000515140">
    <property type="component" value="Unplaced"/>
</dbReference>
<protein>
    <submittedName>
        <fullName evidence="4">Zinc finger protein 713-like isoform X3</fullName>
    </submittedName>
</protein>
<dbReference type="AlphaFoldDB" id="A0A6P5JW56"/>
<evidence type="ECO:0000313" key="3">
    <source>
        <dbReference type="Proteomes" id="UP000515140"/>
    </source>
</evidence>
<feature type="domain" description="KRAB" evidence="2">
    <location>
        <begin position="14"/>
        <end position="88"/>
    </location>
</feature>
<keyword evidence="3" id="KW-1185">Reference proteome</keyword>
<dbReference type="PANTHER" id="PTHR23232:SF138">
    <property type="entry name" value="KRAB DOMAIN-CONTAINING PROTEIN"/>
    <property type="match status" value="1"/>
</dbReference>
<name>A0A6P5JW56_PHACI</name>
<sequence length="101" mass="10896">MAPALTAGPRKESVTFKDVAVEFTQEEWVQLNPSQKKLYRDVMLENYKNLVSLALPSVAFALPQEDSLEEEGMASAPKPGPGKVSASCSFPEIASQARALG</sequence>
<dbReference type="InterPro" id="IPR050169">
    <property type="entry name" value="Krueppel_C2H2_ZnF"/>
</dbReference>
<gene>
    <name evidence="4" type="primary">LOC110203888</name>
</gene>
<dbReference type="RefSeq" id="XP_020835946.1">
    <property type="nucleotide sequence ID" value="XM_020980287.1"/>
</dbReference>
<feature type="region of interest" description="Disordered" evidence="1">
    <location>
        <begin position="67"/>
        <end position="89"/>
    </location>
</feature>
<dbReference type="GeneID" id="110203888"/>
<proteinExistence type="predicted"/>